<evidence type="ECO:0008006" key="4">
    <source>
        <dbReference type="Google" id="ProtNLM"/>
    </source>
</evidence>
<dbReference type="EMBL" id="NSGR01000008">
    <property type="protein sequence ID" value="PCH12234.1"/>
    <property type="molecule type" value="Genomic_DNA"/>
</dbReference>
<proteinExistence type="predicted"/>
<comment type="caution">
    <text evidence="2">The sequence shown here is derived from an EMBL/GenBank/DDBJ whole genome shotgun (WGS) entry which is preliminary data.</text>
</comment>
<reference evidence="2 3" key="1">
    <citation type="submission" date="2016-06" db="EMBL/GenBank/DDBJ databases">
        <authorList>
            <person name="Haines A.N."/>
            <person name="Council K.R."/>
        </authorList>
    </citation>
    <scope>NUCLEOTIDE SEQUENCE [LARGE SCALE GENOMIC DNA]</scope>
    <source>
        <strain evidence="2 3">SP158-29</strain>
    </source>
</reference>
<organism evidence="2 3">
    <name type="scientific">Streptococcus parauberis</name>
    <dbReference type="NCBI Taxonomy" id="1348"/>
    <lineage>
        <taxon>Bacteria</taxon>
        <taxon>Bacillati</taxon>
        <taxon>Bacillota</taxon>
        <taxon>Bacilli</taxon>
        <taxon>Lactobacillales</taxon>
        <taxon>Streptococcaceae</taxon>
        <taxon>Streptococcus</taxon>
    </lineage>
</organism>
<name>A0A854WQ28_9STRE</name>
<keyword evidence="1" id="KW-0732">Signal</keyword>
<evidence type="ECO:0000313" key="3">
    <source>
        <dbReference type="Proteomes" id="UP000217465"/>
    </source>
</evidence>
<feature type="signal peptide" evidence="1">
    <location>
        <begin position="1"/>
        <end position="27"/>
    </location>
</feature>
<feature type="chain" id="PRO_5032273430" description="5'-nucleotidase" evidence="1">
    <location>
        <begin position="28"/>
        <end position="111"/>
    </location>
</feature>
<evidence type="ECO:0000256" key="1">
    <source>
        <dbReference type="SAM" id="SignalP"/>
    </source>
</evidence>
<evidence type="ECO:0000313" key="2">
    <source>
        <dbReference type="EMBL" id="PCH12234.1"/>
    </source>
</evidence>
<accession>A0A854WQ28</accession>
<gene>
    <name evidence="2" type="ORF">A9Y57_00949</name>
</gene>
<dbReference type="Proteomes" id="UP000217465">
    <property type="component" value="Unassembled WGS sequence"/>
</dbReference>
<dbReference type="AlphaFoldDB" id="A0A854WQ28"/>
<protein>
    <recommendedName>
        <fullName evidence="4">5'-nucleotidase</fullName>
    </recommendedName>
</protein>
<sequence length="111" mass="12050">MEKHIILKSSILSVVAGFSMMITAVHADQVDVQILGVNDFHGALDQTGSAYMPDGKVSGSINPNTEVFVQYIKNLEAAGQTVSVPLTGTKNYVTLQLKVLQLQMQVVVMTW</sequence>